<proteinExistence type="predicted"/>
<evidence type="ECO:0000313" key="4">
    <source>
        <dbReference type="EMBL" id="MDI1486662.1"/>
    </source>
</evidence>
<dbReference type="GO" id="GO:0004312">
    <property type="term" value="F:fatty acid synthase activity"/>
    <property type="evidence" value="ECO:0007669"/>
    <property type="project" value="TreeGrafter"/>
</dbReference>
<dbReference type="InterPro" id="IPR013968">
    <property type="entry name" value="PKS_KR"/>
</dbReference>
<dbReference type="InterPro" id="IPR057326">
    <property type="entry name" value="KR_dom"/>
</dbReference>
<name>A0AA43TWB4_9LECA</name>
<dbReference type="AlphaFoldDB" id="A0AA43TWB4"/>
<evidence type="ECO:0000256" key="1">
    <source>
        <dbReference type="ARBA" id="ARBA00022450"/>
    </source>
</evidence>
<sequence>MGVEVATPQCDVASSDSLSAALLECSSSMPPIRGCLQATMVLRDAIFDNMSFEAWTDSIRSEVDSSRNLHQALAEQLDFFIMISSAAAIVGSPSQANYAAGNTYQAGLAQYRRSQGLKATCIYLGWMGDVGIVAETEGYTRGLEAAADKAIITEKEYWALLETYCDPILDCARSAIPEDPIIGLITPSQFRARGIEPPAWTERPLFANLAQIGAPEDAVLQVTEGGPKVETSLAVAFAKAGSADEAKAAAIEGLMSRLSRAVSVPTSDIDPKRPLHVYGVDSLLAVELRNWFAKVWKADIGVFDITGQRSVADLGNMLAQKNSVYVNLLSSSNIRVRKSCVLEVAASSGYNHLLSPWAQFSMVEARPNLMVAGAVNDFTDLHASEQYFFQPLNPSRSKIRTIQIDVALLDKDVVPCTPKAVSLDSNPRFIALSYEWSPPSQKHTGAMTLKAPDGQELWLRPNLTAFLRHLGRFVIGKTSEFWIDSVCIDQDDPDERASQVPLMSRIYGKADSTIAWLGTERDNSTDAMRMVDEHDEEIRNSVTKNDHQRRRRRLHKSLQSTSWQSLGDLLERSYFRRGWIV</sequence>
<dbReference type="Pfam" id="PF06985">
    <property type="entry name" value="HET"/>
    <property type="match status" value="1"/>
</dbReference>
<dbReference type="PANTHER" id="PTHR43775">
    <property type="entry name" value="FATTY ACID SYNTHASE"/>
    <property type="match status" value="1"/>
</dbReference>
<dbReference type="Pfam" id="PF23297">
    <property type="entry name" value="ACP_SdgA_C"/>
    <property type="match status" value="1"/>
</dbReference>
<evidence type="ECO:0000256" key="2">
    <source>
        <dbReference type="ARBA" id="ARBA00022553"/>
    </source>
</evidence>
<dbReference type="Proteomes" id="UP001161017">
    <property type="component" value="Unassembled WGS sequence"/>
</dbReference>
<dbReference type="SUPFAM" id="SSF47336">
    <property type="entry name" value="ACP-like"/>
    <property type="match status" value="1"/>
</dbReference>
<dbReference type="InterPro" id="IPR036736">
    <property type="entry name" value="ACP-like_sf"/>
</dbReference>
<accession>A0AA43TWB4</accession>
<keyword evidence="1" id="KW-0596">Phosphopantetheine</keyword>
<dbReference type="GO" id="GO:0044550">
    <property type="term" value="P:secondary metabolite biosynthetic process"/>
    <property type="evidence" value="ECO:0007669"/>
    <property type="project" value="TreeGrafter"/>
</dbReference>
<dbReference type="PROSITE" id="PS50075">
    <property type="entry name" value="CARRIER"/>
    <property type="match status" value="1"/>
</dbReference>
<dbReference type="EMBL" id="JAPUFD010000003">
    <property type="protein sequence ID" value="MDI1486662.1"/>
    <property type="molecule type" value="Genomic_DNA"/>
</dbReference>
<dbReference type="Gene3D" id="1.10.1200.10">
    <property type="entry name" value="ACP-like"/>
    <property type="match status" value="1"/>
</dbReference>
<reference evidence="4" key="1">
    <citation type="journal article" date="2023" name="Genome Biol. Evol.">
        <title>First Whole Genome Sequence and Flow Cytometry Genome Size Data for the Lichen-Forming Fungus Ramalina farinacea (Ascomycota).</title>
        <authorList>
            <person name="Llewellyn T."/>
            <person name="Mian S."/>
            <person name="Hill R."/>
            <person name="Leitch I.J."/>
            <person name="Gaya E."/>
        </authorList>
    </citation>
    <scope>NUCLEOTIDE SEQUENCE</scope>
    <source>
        <strain evidence="4">LIQ254RAFAR</strain>
    </source>
</reference>
<gene>
    <name evidence="4" type="ORF">OHK93_005894</name>
</gene>
<dbReference type="PANTHER" id="PTHR43775:SF29">
    <property type="entry name" value="ASPERFURANONE POLYKETIDE SYNTHASE AFOG-RELATED"/>
    <property type="match status" value="1"/>
</dbReference>
<organism evidence="4 5">
    <name type="scientific">Ramalina farinacea</name>
    <dbReference type="NCBI Taxonomy" id="258253"/>
    <lineage>
        <taxon>Eukaryota</taxon>
        <taxon>Fungi</taxon>
        <taxon>Dikarya</taxon>
        <taxon>Ascomycota</taxon>
        <taxon>Pezizomycotina</taxon>
        <taxon>Lecanoromycetes</taxon>
        <taxon>OSLEUM clade</taxon>
        <taxon>Lecanoromycetidae</taxon>
        <taxon>Lecanorales</taxon>
        <taxon>Lecanorineae</taxon>
        <taxon>Ramalinaceae</taxon>
        <taxon>Ramalina</taxon>
    </lineage>
</organism>
<dbReference type="InterPro" id="IPR009081">
    <property type="entry name" value="PP-bd_ACP"/>
</dbReference>
<dbReference type="InterPro" id="IPR010730">
    <property type="entry name" value="HET"/>
</dbReference>
<dbReference type="Pfam" id="PF08659">
    <property type="entry name" value="KR"/>
    <property type="match status" value="1"/>
</dbReference>
<dbReference type="GO" id="GO:0031177">
    <property type="term" value="F:phosphopantetheine binding"/>
    <property type="evidence" value="ECO:0007669"/>
    <property type="project" value="InterPro"/>
</dbReference>
<evidence type="ECO:0000259" key="3">
    <source>
        <dbReference type="PROSITE" id="PS50075"/>
    </source>
</evidence>
<keyword evidence="2" id="KW-0597">Phosphoprotein</keyword>
<feature type="domain" description="Carrier" evidence="3">
    <location>
        <begin position="245"/>
        <end position="322"/>
    </location>
</feature>
<evidence type="ECO:0000313" key="5">
    <source>
        <dbReference type="Proteomes" id="UP001161017"/>
    </source>
</evidence>
<comment type="caution">
    <text evidence="4">The sequence shown here is derived from an EMBL/GenBank/DDBJ whole genome shotgun (WGS) entry which is preliminary data.</text>
</comment>
<dbReference type="SUPFAM" id="SSF51735">
    <property type="entry name" value="NAD(P)-binding Rossmann-fold domains"/>
    <property type="match status" value="1"/>
</dbReference>
<dbReference type="InterPro" id="IPR036291">
    <property type="entry name" value="NAD(P)-bd_dom_sf"/>
</dbReference>
<protein>
    <recommendedName>
        <fullName evidence="3">Carrier domain-containing protein</fullName>
    </recommendedName>
</protein>
<dbReference type="InterPro" id="IPR050091">
    <property type="entry name" value="PKS_NRPS_Biosynth_Enz"/>
</dbReference>
<dbReference type="SMART" id="SM00822">
    <property type="entry name" value="PKS_KR"/>
    <property type="match status" value="1"/>
</dbReference>
<dbReference type="SMART" id="SM00823">
    <property type="entry name" value="PKS_PP"/>
    <property type="match status" value="1"/>
</dbReference>
<dbReference type="InterPro" id="IPR020806">
    <property type="entry name" value="PKS_PP-bd"/>
</dbReference>
<dbReference type="GO" id="GO:0006633">
    <property type="term" value="P:fatty acid biosynthetic process"/>
    <property type="evidence" value="ECO:0007669"/>
    <property type="project" value="TreeGrafter"/>
</dbReference>
<keyword evidence="5" id="KW-1185">Reference proteome</keyword>
<dbReference type="Gene3D" id="3.40.50.720">
    <property type="entry name" value="NAD(P)-binding Rossmann-like Domain"/>
    <property type="match status" value="1"/>
</dbReference>